<dbReference type="SUPFAM" id="SSF54001">
    <property type="entry name" value="Cysteine proteinases"/>
    <property type="match status" value="1"/>
</dbReference>
<dbReference type="OrthoDB" id="5833656at2759"/>
<dbReference type="GO" id="GO:0008234">
    <property type="term" value="F:cysteine-type peptidase activity"/>
    <property type="evidence" value="ECO:0007669"/>
    <property type="project" value="InterPro"/>
</dbReference>
<evidence type="ECO:0000313" key="4">
    <source>
        <dbReference type="Proteomes" id="UP000054047"/>
    </source>
</evidence>
<dbReference type="InterPro" id="IPR013128">
    <property type="entry name" value="Peptidase_C1A"/>
</dbReference>
<name>A0A0C2DDV9_9BILA</name>
<dbReference type="SMART" id="SM00645">
    <property type="entry name" value="Pept_C1"/>
    <property type="match status" value="1"/>
</dbReference>
<protein>
    <submittedName>
        <fullName evidence="3">Papain family cysteine protease</fullName>
    </submittedName>
</protein>
<dbReference type="InterPro" id="IPR038765">
    <property type="entry name" value="Papain-like_cys_pep_sf"/>
</dbReference>
<dbReference type="AlphaFoldDB" id="A0A0C2DDV9"/>
<evidence type="ECO:0000256" key="1">
    <source>
        <dbReference type="ARBA" id="ARBA00008455"/>
    </source>
</evidence>
<organism evidence="3 4">
    <name type="scientific">Ancylostoma duodenale</name>
    <dbReference type="NCBI Taxonomy" id="51022"/>
    <lineage>
        <taxon>Eukaryota</taxon>
        <taxon>Metazoa</taxon>
        <taxon>Ecdysozoa</taxon>
        <taxon>Nematoda</taxon>
        <taxon>Chromadorea</taxon>
        <taxon>Rhabditida</taxon>
        <taxon>Rhabditina</taxon>
        <taxon>Rhabditomorpha</taxon>
        <taxon>Strongyloidea</taxon>
        <taxon>Ancylostomatidae</taxon>
        <taxon>Ancylostomatinae</taxon>
        <taxon>Ancylostoma</taxon>
    </lineage>
</organism>
<gene>
    <name evidence="3" type="ORF">ANCDUO_01556</name>
</gene>
<proteinExistence type="inferred from homology"/>
<reference evidence="3 4" key="1">
    <citation type="submission" date="2013-12" db="EMBL/GenBank/DDBJ databases">
        <title>Draft genome of the parsitic nematode Ancylostoma duodenale.</title>
        <authorList>
            <person name="Mitreva M."/>
        </authorList>
    </citation>
    <scope>NUCLEOTIDE SEQUENCE [LARGE SCALE GENOMIC DNA]</scope>
    <source>
        <strain evidence="3 4">Zhejiang</strain>
    </source>
</reference>
<comment type="similarity">
    <text evidence="1">Belongs to the peptidase C1 family.</text>
</comment>
<dbReference type="Pfam" id="PF00112">
    <property type="entry name" value="Peptidase_C1"/>
    <property type="match status" value="1"/>
</dbReference>
<evidence type="ECO:0000259" key="2">
    <source>
        <dbReference type="SMART" id="SM00645"/>
    </source>
</evidence>
<sequence>MGRTQRLPYLGSCWAVSSAEAMSDRLCVQSGGRIKRLLSDTDILACCGNFCGRGCEGGWPIRAWEYLEKHGVCTGGHYRQKGVCKPYAFHQCGYHPGQTYYGDCPRHTWPTPRCEKFCRRGYPIPYQKDKFWGKVKYEAMFQQRHSISTMGN</sequence>
<dbReference type="PANTHER" id="PTHR12411">
    <property type="entry name" value="CYSTEINE PROTEASE FAMILY C1-RELATED"/>
    <property type="match status" value="1"/>
</dbReference>
<keyword evidence="3" id="KW-0378">Hydrolase</keyword>
<accession>A0A0C2DDV9</accession>
<keyword evidence="3" id="KW-0645">Protease</keyword>
<evidence type="ECO:0000313" key="3">
    <source>
        <dbReference type="EMBL" id="KIH68118.1"/>
    </source>
</evidence>
<dbReference type="EMBL" id="KN726462">
    <property type="protein sequence ID" value="KIH68118.1"/>
    <property type="molecule type" value="Genomic_DNA"/>
</dbReference>
<dbReference type="GO" id="GO:0006508">
    <property type="term" value="P:proteolysis"/>
    <property type="evidence" value="ECO:0007669"/>
    <property type="project" value="UniProtKB-KW"/>
</dbReference>
<dbReference type="InterPro" id="IPR000668">
    <property type="entry name" value="Peptidase_C1A_C"/>
</dbReference>
<dbReference type="Proteomes" id="UP000054047">
    <property type="component" value="Unassembled WGS sequence"/>
</dbReference>
<feature type="domain" description="Peptidase C1A papain C-terminal" evidence="2">
    <location>
        <begin position="3"/>
        <end position="152"/>
    </location>
</feature>
<keyword evidence="4" id="KW-1185">Reference proteome</keyword>
<dbReference type="Gene3D" id="3.90.70.10">
    <property type="entry name" value="Cysteine proteinases"/>
    <property type="match status" value="1"/>
</dbReference>